<keyword evidence="3" id="KW-1185">Reference proteome</keyword>
<evidence type="ECO:0000313" key="2">
    <source>
        <dbReference type="EMBL" id="KAF8564374.1"/>
    </source>
</evidence>
<dbReference type="PANTHER" id="PTHR36978">
    <property type="entry name" value="P-LOOP CONTAINING NUCLEOTIDE TRIPHOSPHATE HYDROLASE"/>
    <property type="match status" value="1"/>
</dbReference>
<keyword evidence="1" id="KW-0812">Transmembrane</keyword>
<dbReference type="Proteomes" id="UP000699462">
    <property type="component" value="Unassembled WGS sequence"/>
</dbReference>
<proteinExistence type="predicted"/>
<keyword evidence="1" id="KW-0472">Membrane</keyword>
<organism evidence="2 3">
    <name type="scientific">Paragonimus westermani</name>
    <dbReference type="NCBI Taxonomy" id="34504"/>
    <lineage>
        <taxon>Eukaryota</taxon>
        <taxon>Metazoa</taxon>
        <taxon>Spiralia</taxon>
        <taxon>Lophotrochozoa</taxon>
        <taxon>Platyhelminthes</taxon>
        <taxon>Trematoda</taxon>
        <taxon>Digenea</taxon>
        <taxon>Plagiorchiida</taxon>
        <taxon>Troglotremata</taxon>
        <taxon>Troglotrematidae</taxon>
        <taxon>Paragonimus</taxon>
    </lineage>
</organism>
<evidence type="ECO:0000256" key="1">
    <source>
        <dbReference type="SAM" id="Phobius"/>
    </source>
</evidence>
<dbReference type="Gene3D" id="3.40.50.300">
    <property type="entry name" value="P-loop containing nucleotide triphosphate hydrolases"/>
    <property type="match status" value="1"/>
</dbReference>
<dbReference type="InterPro" id="IPR027417">
    <property type="entry name" value="P-loop_NTPase"/>
</dbReference>
<feature type="transmembrane region" description="Helical" evidence="1">
    <location>
        <begin position="153"/>
        <end position="173"/>
    </location>
</feature>
<evidence type="ECO:0000313" key="3">
    <source>
        <dbReference type="Proteomes" id="UP000699462"/>
    </source>
</evidence>
<dbReference type="EMBL" id="JTDF01008880">
    <property type="protein sequence ID" value="KAF8564374.1"/>
    <property type="molecule type" value="Genomic_DNA"/>
</dbReference>
<dbReference type="AlphaFoldDB" id="A0A8T0DBS6"/>
<protein>
    <submittedName>
        <fullName evidence="2">NAD dependent epimerase/dehydratase</fullName>
    </submittedName>
</protein>
<name>A0A8T0DBS6_9TREM</name>
<reference evidence="2 3" key="1">
    <citation type="submission" date="2019-07" db="EMBL/GenBank/DDBJ databases">
        <title>Annotation for the trematode Paragonimus westermani.</title>
        <authorList>
            <person name="Choi Y.-J."/>
        </authorList>
    </citation>
    <scope>NUCLEOTIDE SEQUENCE [LARGE SCALE GENOMIC DNA]</scope>
    <source>
        <strain evidence="2">180907_Pwestermani</strain>
    </source>
</reference>
<keyword evidence="1" id="KW-1133">Transmembrane helix</keyword>
<gene>
    <name evidence="2" type="ORF">P879_11264</name>
</gene>
<dbReference type="SUPFAM" id="SSF52540">
    <property type="entry name" value="P-loop containing nucleoside triphosphate hydrolases"/>
    <property type="match status" value="1"/>
</dbReference>
<accession>A0A8T0DBS6</accession>
<dbReference type="OrthoDB" id="272681at2759"/>
<sequence>MNSRIQNYVWLHPLLLKEVVLTVRDKHSWLESVRATILPRYDFRRCDWANRMVIAYLNGRDFLKMHFTIWQRALGQSVDTSNDEMVLTAYDRWIDKAKRIVPENRLLVFQVKDGWEPLCKFLNVPVPNQPFPKVNERAEFVKRVESAQRMAKLLRWGVRFIVGFTMAVVFYRLL</sequence>
<comment type="caution">
    <text evidence="2">The sequence shown here is derived from an EMBL/GenBank/DDBJ whole genome shotgun (WGS) entry which is preliminary data.</text>
</comment>
<dbReference type="PANTHER" id="PTHR36978:SF4">
    <property type="entry name" value="P-LOOP CONTAINING NUCLEOSIDE TRIPHOSPHATE HYDROLASE PROTEIN"/>
    <property type="match status" value="1"/>
</dbReference>
<dbReference type="Pfam" id="PF17784">
    <property type="entry name" value="Sulfotransfer_4"/>
    <property type="match status" value="1"/>
</dbReference>
<dbReference type="InterPro" id="IPR040632">
    <property type="entry name" value="Sulfotransfer_4"/>
</dbReference>